<feature type="transmembrane region" description="Helical" evidence="7">
    <location>
        <begin position="369"/>
        <end position="391"/>
    </location>
</feature>
<feature type="transmembrane region" description="Helical" evidence="7">
    <location>
        <begin position="64"/>
        <end position="85"/>
    </location>
</feature>
<evidence type="ECO:0000256" key="6">
    <source>
        <dbReference type="ARBA" id="ARBA00023136"/>
    </source>
</evidence>
<dbReference type="EMBL" id="DVNK01000023">
    <property type="protein sequence ID" value="HIU46121.1"/>
    <property type="molecule type" value="Genomic_DNA"/>
</dbReference>
<organism evidence="8 9">
    <name type="scientific">Candidatus Fimadaptatus faecigallinarum</name>
    <dbReference type="NCBI Taxonomy" id="2840814"/>
    <lineage>
        <taxon>Bacteria</taxon>
        <taxon>Bacillati</taxon>
        <taxon>Bacillota</taxon>
        <taxon>Clostridia</taxon>
        <taxon>Eubacteriales</taxon>
        <taxon>Candidatus Fimadaptatus</taxon>
    </lineage>
</organism>
<feature type="transmembrane region" description="Helical" evidence="7">
    <location>
        <begin position="291"/>
        <end position="311"/>
    </location>
</feature>
<evidence type="ECO:0000256" key="5">
    <source>
        <dbReference type="ARBA" id="ARBA00022989"/>
    </source>
</evidence>
<keyword evidence="6 7" id="KW-0472">Membrane</keyword>
<proteinExistence type="predicted"/>
<sequence length="461" mass="50844">METAVRRQFFTRDRDFYRRFFRLLFYIALQNVIVTSVSLADNVMLGSYSQEALAGVAQVNQIQFLLQMVVSGAGEGMLVLTAQYWGRRDTAAIKKVIAIALRVCFVAGVLMMLVTLIAPRQCLELLLQNPAEIEEGVKYLRVMTYSYIIFCVSNVLVSALRSVENVRLGMGISLCSLMINVTLNYGLIFGHLGMPRLGTYGAALATLTARVVELIVVVWYVLKKEQVLKLRPSDLRVHDKALNRDFARAALPVMFTSASWGVAMGLQAAILGHMDTGNTASAVASSSVANSVFQIISVLCYGASSAAGILIGKAVGRDDRELVKSYTRTLQVIFLMIGAITGLLLYAVREPILNIYQELTPETREMSRQFMTVLAVTVVGTSYQVAVLSGIVRSGGSPKVQMYNDIIFMWCIVLPLSALGAFVWELSPVVVFAILKCDQVLKCGTAVIVCNRYRWIKRLAR</sequence>
<feature type="transmembrane region" description="Helical" evidence="7">
    <location>
        <begin position="249"/>
        <end position="271"/>
    </location>
</feature>
<feature type="transmembrane region" description="Helical" evidence="7">
    <location>
        <begin position="403"/>
        <end position="424"/>
    </location>
</feature>
<reference evidence="8" key="2">
    <citation type="journal article" date="2021" name="PeerJ">
        <title>Extensive microbial diversity within the chicken gut microbiome revealed by metagenomics and culture.</title>
        <authorList>
            <person name="Gilroy R."/>
            <person name="Ravi A."/>
            <person name="Getino M."/>
            <person name="Pursley I."/>
            <person name="Horton D.L."/>
            <person name="Alikhan N.F."/>
            <person name="Baker D."/>
            <person name="Gharbi K."/>
            <person name="Hall N."/>
            <person name="Watson M."/>
            <person name="Adriaenssens E.M."/>
            <person name="Foster-Nyarko E."/>
            <person name="Jarju S."/>
            <person name="Secka A."/>
            <person name="Antonio M."/>
            <person name="Oren A."/>
            <person name="Chaudhuri R.R."/>
            <person name="La Ragione R."/>
            <person name="Hildebrand F."/>
            <person name="Pallen M.J."/>
        </authorList>
    </citation>
    <scope>NUCLEOTIDE SEQUENCE</scope>
    <source>
        <strain evidence="8">ChiSxjej2B14-8506</strain>
    </source>
</reference>
<evidence type="ECO:0000256" key="7">
    <source>
        <dbReference type="SAM" id="Phobius"/>
    </source>
</evidence>
<evidence type="ECO:0000256" key="3">
    <source>
        <dbReference type="ARBA" id="ARBA00022475"/>
    </source>
</evidence>
<dbReference type="GO" id="GO:0042910">
    <property type="term" value="F:xenobiotic transmembrane transporter activity"/>
    <property type="evidence" value="ECO:0007669"/>
    <property type="project" value="InterPro"/>
</dbReference>
<reference evidence="8" key="1">
    <citation type="submission" date="2020-10" db="EMBL/GenBank/DDBJ databases">
        <authorList>
            <person name="Gilroy R."/>
        </authorList>
    </citation>
    <scope>NUCLEOTIDE SEQUENCE</scope>
    <source>
        <strain evidence="8">ChiSxjej2B14-8506</strain>
    </source>
</reference>
<dbReference type="Pfam" id="PF01554">
    <property type="entry name" value="MatE"/>
    <property type="match status" value="2"/>
</dbReference>
<keyword evidence="5 7" id="KW-1133">Transmembrane helix</keyword>
<comment type="caution">
    <text evidence="8">The sequence shown here is derived from an EMBL/GenBank/DDBJ whole genome shotgun (WGS) entry which is preliminary data.</text>
</comment>
<keyword evidence="4 7" id="KW-0812">Transmembrane</keyword>
<dbReference type="NCBIfam" id="TIGR00797">
    <property type="entry name" value="matE"/>
    <property type="match status" value="1"/>
</dbReference>
<evidence type="ECO:0000256" key="1">
    <source>
        <dbReference type="ARBA" id="ARBA00004651"/>
    </source>
</evidence>
<feature type="transmembrane region" description="Helical" evidence="7">
    <location>
        <begin position="172"/>
        <end position="194"/>
    </location>
</feature>
<gene>
    <name evidence="8" type="ORF">IAC59_02560</name>
</gene>
<dbReference type="InterPro" id="IPR047135">
    <property type="entry name" value="YsiQ"/>
</dbReference>
<keyword evidence="3" id="KW-1003">Cell membrane</keyword>
<evidence type="ECO:0000313" key="9">
    <source>
        <dbReference type="Proteomes" id="UP000824123"/>
    </source>
</evidence>
<feature type="transmembrane region" description="Helical" evidence="7">
    <location>
        <begin position="332"/>
        <end position="349"/>
    </location>
</feature>
<dbReference type="GO" id="GO:0015297">
    <property type="term" value="F:antiporter activity"/>
    <property type="evidence" value="ECO:0007669"/>
    <property type="project" value="InterPro"/>
</dbReference>
<evidence type="ECO:0000313" key="8">
    <source>
        <dbReference type="EMBL" id="HIU46121.1"/>
    </source>
</evidence>
<dbReference type="PIRSF" id="PIRSF006603">
    <property type="entry name" value="DinF"/>
    <property type="match status" value="1"/>
</dbReference>
<name>A0A9D1LQH0_9FIRM</name>
<protein>
    <submittedName>
        <fullName evidence="8">MATE family efflux transporter</fullName>
    </submittedName>
</protein>
<dbReference type="PANTHER" id="PTHR42925">
    <property type="entry name" value="MULTIDRUG AND TOXIN EFFLUX PROTEIN MATE FAMILY"/>
    <property type="match status" value="1"/>
</dbReference>
<dbReference type="GO" id="GO:0005886">
    <property type="term" value="C:plasma membrane"/>
    <property type="evidence" value="ECO:0007669"/>
    <property type="project" value="UniProtKB-SubCell"/>
</dbReference>
<feature type="transmembrane region" description="Helical" evidence="7">
    <location>
        <begin position="139"/>
        <end position="160"/>
    </location>
</feature>
<evidence type="ECO:0000256" key="4">
    <source>
        <dbReference type="ARBA" id="ARBA00022692"/>
    </source>
</evidence>
<feature type="transmembrane region" description="Helical" evidence="7">
    <location>
        <begin position="200"/>
        <end position="222"/>
    </location>
</feature>
<comment type="subcellular location">
    <subcellularLocation>
        <location evidence="1">Cell membrane</location>
        <topology evidence="1">Multi-pass membrane protein</topology>
    </subcellularLocation>
</comment>
<evidence type="ECO:0000256" key="2">
    <source>
        <dbReference type="ARBA" id="ARBA00022448"/>
    </source>
</evidence>
<feature type="transmembrane region" description="Helical" evidence="7">
    <location>
        <begin position="20"/>
        <end position="40"/>
    </location>
</feature>
<dbReference type="AlphaFoldDB" id="A0A9D1LQH0"/>
<dbReference type="InterPro" id="IPR002528">
    <property type="entry name" value="MATE_fam"/>
</dbReference>
<accession>A0A9D1LQH0</accession>
<dbReference type="Proteomes" id="UP000824123">
    <property type="component" value="Unassembled WGS sequence"/>
</dbReference>
<keyword evidence="2" id="KW-0813">Transport</keyword>
<dbReference type="PANTHER" id="PTHR42925:SF2">
    <property type="entry name" value="NA+ DRIVEN MULTIDRUG EFFLUX PUMP"/>
    <property type="match status" value="1"/>
</dbReference>
<dbReference type="InterPro" id="IPR048279">
    <property type="entry name" value="MdtK-like"/>
</dbReference>
<feature type="transmembrane region" description="Helical" evidence="7">
    <location>
        <begin position="97"/>
        <end position="119"/>
    </location>
</feature>